<reference evidence="5" key="2">
    <citation type="submission" date="2021-04" db="EMBL/GenBank/DDBJ databases">
        <authorList>
            <person name="Podell S."/>
        </authorList>
    </citation>
    <scope>NUCLEOTIDE SEQUENCE</scope>
    <source>
        <strain evidence="5">Hildebrandi</strain>
    </source>
</reference>
<comment type="caution">
    <text evidence="5">The sequence shown here is derived from an EMBL/GenBank/DDBJ whole genome shotgun (WGS) entry which is preliminary data.</text>
</comment>
<feature type="compositionally biased region" description="Polar residues" evidence="3">
    <location>
        <begin position="73"/>
        <end position="83"/>
    </location>
</feature>
<dbReference type="PANTHER" id="PTHR43574">
    <property type="entry name" value="EPIMERASE-RELATED"/>
    <property type="match status" value="1"/>
</dbReference>
<accession>A0A9K3KZV8</accession>
<dbReference type="InterPro" id="IPR016040">
    <property type="entry name" value="NAD(P)-bd_dom"/>
</dbReference>
<evidence type="ECO:0000313" key="6">
    <source>
        <dbReference type="Proteomes" id="UP000693970"/>
    </source>
</evidence>
<evidence type="ECO:0000259" key="4">
    <source>
        <dbReference type="Pfam" id="PF16363"/>
    </source>
</evidence>
<proteinExistence type="inferred from homology"/>
<keyword evidence="6" id="KW-1185">Reference proteome</keyword>
<evidence type="ECO:0000313" key="5">
    <source>
        <dbReference type="EMBL" id="KAG7352338.1"/>
    </source>
</evidence>
<organism evidence="5 6">
    <name type="scientific">Nitzschia inconspicua</name>
    <dbReference type="NCBI Taxonomy" id="303405"/>
    <lineage>
        <taxon>Eukaryota</taxon>
        <taxon>Sar</taxon>
        <taxon>Stramenopiles</taxon>
        <taxon>Ochrophyta</taxon>
        <taxon>Bacillariophyta</taxon>
        <taxon>Bacillariophyceae</taxon>
        <taxon>Bacillariophycidae</taxon>
        <taxon>Bacillariales</taxon>
        <taxon>Bacillariaceae</taxon>
        <taxon>Nitzschia</taxon>
    </lineage>
</organism>
<sequence length="466" mass="52572">MWYHYAHFLHPLTVLRQRRYLRINKSNAFPKKVVSTSYENRRLHPPIFKMKSTLNHATSMPVLVQSDDDDSTSNHSGSQTTVESPVPSMHRAESSIMFSEIGTDDDIETAVAPHVGYKKVLVTGGAGFIGSHVAQFLLARGDDVVIVDEMNDYYDVRIKESNLRLIKESYPEEGRVSIYRGDICDEELMETIFEKEQPKWVCHMAARAGVRPSIQDPFVYIHSNIKGTTHLMELSHKYGVENFVFASSSSVYGGSKSTFFSEEENVDNPVSPYAASKKACELLAYTYHHLYQLNITGLRFFTVYGPRGRPDMAPFKFIDRVSRGVEIQQFGDGSSSRDYTFISDIVDGVVRSIDRPHNYEVFNLGKGAGTSLKEFIGLVQKHVGKKATIRIMPDQPGDVPYTCADVTKAYQMLGYKSKISFEEGIRRTVEWYKDAYVKKEIEVCPETQANGLGRAPSMVCLEMPGN</sequence>
<reference evidence="5" key="1">
    <citation type="journal article" date="2021" name="Sci. Rep.">
        <title>Diploid genomic architecture of Nitzschia inconspicua, an elite biomass production diatom.</title>
        <authorList>
            <person name="Oliver A."/>
            <person name="Podell S."/>
            <person name="Pinowska A."/>
            <person name="Traller J.C."/>
            <person name="Smith S.R."/>
            <person name="McClure R."/>
            <person name="Beliaev A."/>
            <person name="Bohutskyi P."/>
            <person name="Hill E.A."/>
            <person name="Rabines A."/>
            <person name="Zheng H."/>
            <person name="Allen L.Z."/>
            <person name="Kuo A."/>
            <person name="Grigoriev I.V."/>
            <person name="Allen A.E."/>
            <person name="Hazlebeck D."/>
            <person name="Allen E.E."/>
        </authorList>
    </citation>
    <scope>NUCLEOTIDE SEQUENCE</scope>
    <source>
        <strain evidence="5">Hildebrandi</strain>
    </source>
</reference>
<evidence type="ECO:0000256" key="1">
    <source>
        <dbReference type="ARBA" id="ARBA00007637"/>
    </source>
</evidence>
<protein>
    <submittedName>
        <fullName evidence="5">NAD-dependent epimerase/dehydratase</fullName>
    </submittedName>
</protein>
<dbReference type="EMBL" id="JAGRRH010000017">
    <property type="protein sequence ID" value="KAG7352338.1"/>
    <property type="molecule type" value="Genomic_DNA"/>
</dbReference>
<gene>
    <name evidence="5" type="ORF">IV203_008386</name>
</gene>
<name>A0A9K3KZV8_9STRA</name>
<evidence type="ECO:0000256" key="2">
    <source>
        <dbReference type="ARBA" id="ARBA00023027"/>
    </source>
</evidence>
<comment type="similarity">
    <text evidence="1">Belongs to the NAD(P)-dependent epimerase/dehydratase family.</text>
</comment>
<feature type="domain" description="NAD(P)-binding" evidence="4">
    <location>
        <begin position="121"/>
        <end position="428"/>
    </location>
</feature>
<keyword evidence="2" id="KW-0520">NAD</keyword>
<dbReference type="OrthoDB" id="202470at2759"/>
<evidence type="ECO:0000256" key="3">
    <source>
        <dbReference type="SAM" id="MobiDB-lite"/>
    </source>
</evidence>
<dbReference type="Pfam" id="PF16363">
    <property type="entry name" value="GDP_Man_Dehyd"/>
    <property type="match status" value="1"/>
</dbReference>
<dbReference type="Proteomes" id="UP000693970">
    <property type="component" value="Unassembled WGS sequence"/>
</dbReference>
<dbReference type="AlphaFoldDB" id="A0A9K3KZV8"/>
<feature type="region of interest" description="Disordered" evidence="3">
    <location>
        <begin position="64"/>
        <end position="90"/>
    </location>
</feature>